<feature type="compositionally biased region" description="Polar residues" evidence="1">
    <location>
        <begin position="337"/>
        <end position="348"/>
    </location>
</feature>
<dbReference type="AlphaFoldDB" id="A0A1D1Z2Z8"/>
<feature type="compositionally biased region" description="Polar residues" evidence="1">
    <location>
        <begin position="225"/>
        <end position="251"/>
    </location>
</feature>
<gene>
    <name evidence="4" type="primary">Lkap_2</name>
    <name evidence="4" type="ORF">g.55951</name>
</gene>
<dbReference type="GO" id="GO:0004540">
    <property type="term" value="F:RNA nuclease activity"/>
    <property type="evidence" value="ECO:0007669"/>
    <property type="project" value="InterPro"/>
</dbReference>
<proteinExistence type="predicted"/>
<evidence type="ECO:0000256" key="1">
    <source>
        <dbReference type="SAM" id="MobiDB-lite"/>
    </source>
</evidence>
<feature type="domain" description="DUF7625" evidence="3">
    <location>
        <begin position="500"/>
        <end position="591"/>
    </location>
</feature>
<feature type="compositionally biased region" description="Polar residues" evidence="1">
    <location>
        <begin position="190"/>
        <end position="213"/>
    </location>
</feature>
<dbReference type="Gene3D" id="3.40.50.1010">
    <property type="entry name" value="5'-nuclease"/>
    <property type="match status" value="1"/>
</dbReference>
<dbReference type="Pfam" id="PF01936">
    <property type="entry name" value="NYN"/>
    <property type="match status" value="1"/>
</dbReference>
<dbReference type="InterPro" id="IPR021139">
    <property type="entry name" value="NYN"/>
</dbReference>
<dbReference type="InterPro" id="IPR024768">
    <property type="entry name" value="Marf1"/>
</dbReference>
<accession>A0A1D1Z2Z8</accession>
<feature type="compositionally biased region" description="Polar residues" evidence="1">
    <location>
        <begin position="258"/>
        <end position="274"/>
    </location>
</feature>
<feature type="compositionally biased region" description="Polar residues" evidence="1">
    <location>
        <begin position="416"/>
        <end position="432"/>
    </location>
</feature>
<feature type="region of interest" description="Disordered" evidence="1">
    <location>
        <begin position="334"/>
        <end position="444"/>
    </location>
</feature>
<dbReference type="GO" id="GO:0005777">
    <property type="term" value="C:peroxisome"/>
    <property type="evidence" value="ECO:0007669"/>
    <property type="project" value="InterPro"/>
</dbReference>
<dbReference type="Pfam" id="PF24620">
    <property type="entry name" value="DUF7625"/>
    <property type="match status" value="1"/>
</dbReference>
<feature type="domain" description="NYN" evidence="2">
    <location>
        <begin position="20"/>
        <end position="156"/>
    </location>
</feature>
<feature type="compositionally biased region" description="Polar residues" evidence="1">
    <location>
        <begin position="389"/>
        <end position="401"/>
    </location>
</feature>
<feature type="compositionally biased region" description="Polar residues" evidence="1">
    <location>
        <begin position="283"/>
        <end position="300"/>
    </location>
</feature>
<dbReference type="CDD" id="cd10910">
    <property type="entry name" value="PIN_limkain_b1_N_like"/>
    <property type="match status" value="1"/>
</dbReference>
<dbReference type="PANTHER" id="PTHR14379:SF3">
    <property type="entry name" value="MEIOSIS REGULATOR AND MRNA STABILITY FACTOR 1"/>
    <property type="match status" value="1"/>
</dbReference>
<feature type="compositionally biased region" description="Polar residues" evidence="1">
    <location>
        <begin position="355"/>
        <end position="368"/>
    </location>
</feature>
<reference evidence="4" key="1">
    <citation type="submission" date="2015-07" db="EMBL/GenBank/DDBJ databases">
        <title>Transcriptome Assembly of Anthurium amnicola.</title>
        <authorList>
            <person name="Suzuki J."/>
        </authorList>
    </citation>
    <scope>NUCLEOTIDE SEQUENCE</scope>
</reference>
<dbReference type="EMBL" id="GDJX01006653">
    <property type="protein sequence ID" value="JAT61283.1"/>
    <property type="molecule type" value="Transcribed_RNA"/>
</dbReference>
<evidence type="ECO:0000313" key="4">
    <source>
        <dbReference type="EMBL" id="JAT61283.1"/>
    </source>
</evidence>
<organism evidence="4">
    <name type="scientific">Anthurium amnicola</name>
    <dbReference type="NCBI Taxonomy" id="1678845"/>
    <lineage>
        <taxon>Eukaryota</taxon>
        <taxon>Viridiplantae</taxon>
        <taxon>Streptophyta</taxon>
        <taxon>Embryophyta</taxon>
        <taxon>Tracheophyta</taxon>
        <taxon>Spermatophyta</taxon>
        <taxon>Magnoliopsida</taxon>
        <taxon>Liliopsida</taxon>
        <taxon>Araceae</taxon>
        <taxon>Pothoideae</taxon>
        <taxon>Potheae</taxon>
        <taxon>Anthurium</taxon>
    </lineage>
</organism>
<evidence type="ECO:0000259" key="3">
    <source>
        <dbReference type="Pfam" id="PF24620"/>
    </source>
</evidence>
<feature type="region of interest" description="Disordered" evidence="1">
    <location>
        <begin position="190"/>
        <end position="311"/>
    </location>
</feature>
<dbReference type="PANTHER" id="PTHR14379">
    <property type="entry name" value="LIMKAIN B LKAP"/>
    <property type="match status" value="1"/>
</dbReference>
<evidence type="ECO:0000259" key="2">
    <source>
        <dbReference type="Pfam" id="PF01936"/>
    </source>
</evidence>
<sequence length="684" mass="74493">MGGGGGGIGAGAEGEYAAAKTSVWWDIENCQVPRGCDPHTIAQNISRALADAGYRGMVSSVYAYGDTNKIPTSVQHALSSTGIALNHVPAGVKDASDKKILVDMLFWAVDNPPPANYLLISGDRDFSNALHQLRMRRYNILLAHSPNVSQALVAAAKCVWLWTSLVGGGPPLQSSKPNGSRMEIPKNSNAETKLSVDPSSEISHNGSQSTYGNGKSDRRFKVKQNWKSVTQPSTPGSSSSEFRQPSASTQGLVDGTANAPNANWTTSQQHNQVFTPEAPDSGPQKSIQSNHTETPTSTVMPSRPETPIDSSFYSNTLYHEAKHFKEAPHKFFGRMPPTSNGPAQNYSISHPEFSPQKNTGHDYQTQHPQILRPSDFLPQQPALAPGNFYSANSQNHSSPSNLPRPDCPPIPDMNKLSISQIPNSDPYNQSQFYPGIQEPRPGGISNPLGFPQNLHFSHSSIPPHHNGMHNRNHFYGPEVQRPPAAAMASHGSLNGAWGASGSPQPSEEALFHIGHILNALDFLKTDMMLPTEENIADCIRYRINLPNFSASMGLDYALKHHMVVMCTLGKLSCYIGKNDRLWNCVNIMDINARHNKTTWDKVQGFLSSADGHSKILSSQCRYQAAISIKNSCLDNFPLGTVLQILNMIVTVKKWLLPHTSGWQPLSFGPLTAEKNTSAGRSTSI</sequence>
<protein>
    <submittedName>
        <fullName evidence="4">Limkain-b1</fullName>
    </submittedName>
</protein>
<dbReference type="GO" id="GO:0010468">
    <property type="term" value="P:regulation of gene expression"/>
    <property type="evidence" value="ECO:0007669"/>
    <property type="project" value="InterPro"/>
</dbReference>
<dbReference type="InterPro" id="IPR056042">
    <property type="entry name" value="DUF7625"/>
</dbReference>
<name>A0A1D1Z2Z8_9ARAE</name>